<feature type="compositionally biased region" description="Basic and acidic residues" evidence="1">
    <location>
        <begin position="1"/>
        <end position="16"/>
    </location>
</feature>
<accession>A0A5N6YWV0</accession>
<evidence type="ECO:0000313" key="2">
    <source>
        <dbReference type="EMBL" id="KAE8348150.1"/>
    </source>
</evidence>
<organism evidence="2 3">
    <name type="scientific">Aspergillus coremiiformis</name>
    <dbReference type="NCBI Taxonomy" id="138285"/>
    <lineage>
        <taxon>Eukaryota</taxon>
        <taxon>Fungi</taxon>
        <taxon>Dikarya</taxon>
        <taxon>Ascomycota</taxon>
        <taxon>Pezizomycotina</taxon>
        <taxon>Eurotiomycetes</taxon>
        <taxon>Eurotiomycetidae</taxon>
        <taxon>Eurotiales</taxon>
        <taxon>Aspergillaceae</taxon>
        <taxon>Aspergillus</taxon>
        <taxon>Aspergillus subgen. Circumdati</taxon>
    </lineage>
</organism>
<sequence>MNVASDSRDFGARDAHSSLPDQPGRLNLELQAMNVLLPSRIIGFPHLVDRSLSSLDSTGTSTMIGSSSETRAGGPNHGLHPLPSRPPKRTTTCWSCGLFLGSDRLAVLHAATLLSWRKEPVLPIHTPQELSLQSYSFPLSPSPLSLSLPPLSYPPSSFPSPSPLGRVLC</sequence>
<keyword evidence="3" id="KW-1185">Reference proteome</keyword>
<evidence type="ECO:0000256" key="1">
    <source>
        <dbReference type="SAM" id="MobiDB-lite"/>
    </source>
</evidence>
<dbReference type="EMBL" id="ML739710">
    <property type="protein sequence ID" value="KAE8348150.1"/>
    <property type="molecule type" value="Genomic_DNA"/>
</dbReference>
<name>A0A5N6YWV0_9EURO</name>
<feature type="region of interest" description="Disordered" evidence="1">
    <location>
        <begin position="1"/>
        <end position="24"/>
    </location>
</feature>
<feature type="compositionally biased region" description="Low complexity" evidence="1">
    <location>
        <begin position="58"/>
        <end position="70"/>
    </location>
</feature>
<feature type="region of interest" description="Disordered" evidence="1">
    <location>
        <begin position="58"/>
        <end position="86"/>
    </location>
</feature>
<dbReference type="Proteomes" id="UP000327118">
    <property type="component" value="Unassembled WGS sequence"/>
</dbReference>
<dbReference type="OrthoDB" id="10491008at2759"/>
<gene>
    <name evidence="2" type="ORF">BDV28DRAFT_144254</name>
</gene>
<protein>
    <submittedName>
        <fullName evidence="2">Uncharacterized protein</fullName>
    </submittedName>
</protein>
<reference evidence="3" key="1">
    <citation type="submission" date="2019-04" db="EMBL/GenBank/DDBJ databases">
        <title>Friends and foes A comparative genomics studyof 23 Aspergillus species from section Flavi.</title>
        <authorList>
            <consortium name="DOE Joint Genome Institute"/>
            <person name="Kjaerbolling I."/>
            <person name="Vesth T."/>
            <person name="Frisvad J.C."/>
            <person name="Nybo J.L."/>
            <person name="Theobald S."/>
            <person name="Kildgaard S."/>
            <person name="Isbrandt T."/>
            <person name="Kuo A."/>
            <person name="Sato A."/>
            <person name="Lyhne E.K."/>
            <person name="Kogle M.E."/>
            <person name="Wiebenga A."/>
            <person name="Kun R.S."/>
            <person name="Lubbers R.J."/>
            <person name="Makela M.R."/>
            <person name="Barry K."/>
            <person name="Chovatia M."/>
            <person name="Clum A."/>
            <person name="Daum C."/>
            <person name="Haridas S."/>
            <person name="He G."/>
            <person name="LaButti K."/>
            <person name="Lipzen A."/>
            <person name="Mondo S."/>
            <person name="Riley R."/>
            <person name="Salamov A."/>
            <person name="Simmons B.A."/>
            <person name="Magnuson J.K."/>
            <person name="Henrissat B."/>
            <person name="Mortensen U.H."/>
            <person name="Larsen T.O."/>
            <person name="Devries R.P."/>
            <person name="Grigoriev I.V."/>
            <person name="Machida M."/>
            <person name="Baker S.E."/>
            <person name="Andersen M.R."/>
        </authorList>
    </citation>
    <scope>NUCLEOTIDE SEQUENCE [LARGE SCALE GENOMIC DNA]</scope>
    <source>
        <strain evidence="3">CBS 553.77</strain>
    </source>
</reference>
<proteinExistence type="predicted"/>
<dbReference type="AlphaFoldDB" id="A0A5N6YWV0"/>
<evidence type="ECO:0000313" key="3">
    <source>
        <dbReference type="Proteomes" id="UP000327118"/>
    </source>
</evidence>